<dbReference type="Gene3D" id="1.10.357.10">
    <property type="entry name" value="Tetracycline Repressor, domain 2"/>
    <property type="match status" value="1"/>
</dbReference>
<evidence type="ECO:0000259" key="5">
    <source>
        <dbReference type="PROSITE" id="PS50977"/>
    </source>
</evidence>
<protein>
    <submittedName>
        <fullName evidence="6">TetR family transcriptional regulator</fullName>
    </submittedName>
</protein>
<dbReference type="PANTHER" id="PTHR47506">
    <property type="entry name" value="TRANSCRIPTIONAL REGULATORY PROTEIN"/>
    <property type="match status" value="1"/>
</dbReference>
<keyword evidence="3" id="KW-0804">Transcription</keyword>
<reference evidence="6 7" key="1">
    <citation type="submission" date="2019-12" db="EMBL/GenBank/DDBJ databases">
        <title>Paenibacillus sp. nov., an endophytic bacterium isolated from the stem of Dendrobium.</title>
        <authorList>
            <person name="Zhao R."/>
        </authorList>
    </citation>
    <scope>NUCLEOTIDE SEQUENCE [LARGE SCALE GENOMIC DNA]</scope>
    <source>
        <strain evidence="6 7">HJL G12</strain>
    </source>
</reference>
<gene>
    <name evidence="6" type="ORF">GRF59_23315</name>
</gene>
<proteinExistence type="predicted"/>
<dbReference type="RefSeq" id="WP_160500114.1">
    <property type="nucleotide sequence ID" value="NZ_WUBI01000004.1"/>
</dbReference>
<sequence length="200" mass="22769">MNAKRTLVETALAHFAQEGYEGASLQKIAEDVGIKKPSIYAHFKGKDDLFLSTLKNALKEEKRRITRYIVSLRDQPLEKRLSELLEFLQEEYTRSSESKFVLRMAFFPPSSLYDEVMELIYPFLDSMERQVVHLMEQAKADGFVQIAAHPEDAAVAYMTLVDGILVEMVYGGLPGAQRRLKASWPIYWAGIQAADPHRGQ</sequence>
<feature type="domain" description="HTH tetR-type" evidence="5">
    <location>
        <begin position="1"/>
        <end position="61"/>
    </location>
</feature>
<evidence type="ECO:0000256" key="1">
    <source>
        <dbReference type="ARBA" id="ARBA00023015"/>
    </source>
</evidence>
<evidence type="ECO:0000313" key="6">
    <source>
        <dbReference type="EMBL" id="MWV46540.1"/>
    </source>
</evidence>
<evidence type="ECO:0000256" key="2">
    <source>
        <dbReference type="ARBA" id="ARBA00023125"/>
    </source>
</evidence>
<dbReference type="InterPro" id="IPR036271">
    <property type="entry name" value="Tet_transcr_reg_TetR-rel_C_sf"/>
</dbReference>
<keyword evidence="1" id="KW-0805">Transcription regulation</keyword>
<evidence type="ECO:0000256" key="4">
    <source>
        <dbReference type="PROSITE-ProRule" id="PRU00335"/>
    </source>
</evidence>
<dbReference type="PRINTS" id="PR00455">
    <property type="entry name" value="HTHTETR"/>
</dbReference>
<dbReference type="Pfam" id="PF00440">
    <property type="entry name" value="TetR_N"/>
    <property type="match status" value="1"/>
</dbReference>
<dbReference type="Gene3D" id="1.10.10.60">
    <property type="entry name" value="Homeodomain-like"/>
    <property type="match status" value="1"/>
</dbReference>
<dbReference type="InterPro" id="IPR001647">
    <property type="entry name" value="HTH_TetR"/>
</dbReference>
<evidence type="ECO:0000256" key="3">
    <source>
        <dbReference type="ARBA" id="ARBA00023163"/>
    </source>
</evidence>
<keyword evidence="7" id="KW-1185">Reference proteome</keyword>
<dbReference type="PROSITE" id="PS50977">
    <property type="entry name" value="HTH_TETR_2"/>
    <property type="match status" value="1"/>
</dbReference>
<keyword evidence="2 4" id="KW-0238">DNA-binding</keyword>
<dbReference type="AlphaFoldDB" id="A0A7X3IMX9"/>
<dbReference type="SUPFAM" id="SSF48498">
    <property type="entry name" value="Tetracyclin repressor-like, C-terminal domain"/>
    <property type="match status" value="1"/>
</dbReference>
<dbReference type="GO" id="GO:0003677">
    <property type="term" value="F:DNA binding"/>
    <property type="evidence" value="ECO:0007669"/>
    <property type="project" value="UniProtKB-UniRule"/>
</dbReference>
<dbReference type="SUPFAM" id="SSF46689">
    <property type="entry name" value="Homeodomain-like"/>
    <property type="match status" value="1"/>
</dbReference>
<comment type="caution">
    <text evidence="6">The sequence shown here is derived from an EMBL/GenBank/DDBJ whole genome shotgun (WGS) entry which is preliminary data.</text>
</comment>
<accession>A0A7X3IMX9</accession>
<dbReference type="EMBL" id="WUBI01000004">
    <property type="protein sequence ID" value="MWV46540.1"/>
    <property type="molecule type" value="Genomic_DNA"/>
</dbReference>
<organism evidence="6 7">
    <name type="scientific">Paenibacillus dendrobii</name>
    <dbReference type="NCBI Taxonomy" id="2691084"/>
    <lineage>
        <taxon>Bacteria</taxon>
        <taxon>Bacillati</taxon>
        <taxon>Bacillota</taxon>
        <taxon>Bacilli</taxon>
        <taxon>Bacillales</taxon>
        <taxon>Paenibacillaceae</taxon>
        <taxon>Paenibacillus</taxon>
    </lineage>
</organism>
<dbReference type="PANTHER" id="PTHR47506:SF1">
    <property type="entry name" value="HTH-TYPE TRANSCRIPTIONAL REGULATOR YJDC"/>
    <property type="match status" value="1"/>
</dbReference>
<dbReference type="Proteomes" id="UP000460318">
    <property type="component" value="Unassembled WGS sequence"/>
</dbReference>
<dbReference type="InterPro" id="IPR009057">
    <property type="entry name" value="Homeodomain-like_sf"/>
</dbReference>
<evidence type="ECO:0000313" key="7">
    <source>
        <dbReference type="Proteomes" id="UP000460318"/>
    </source>
</evidence>
<feature type="DNA-binding region" description="H-T-H motif" evidence="4">
    <location>
        <begin position="24"/>
        <end position="43"/>
    </location>
</feature>
<name>A0A7X3IMX9_9BACL</name>